<evidence type="ECO:0000259" key="3">
    <source>
        <dbReference type="PROSITE" id="PS50158"/>
    </source>
</evidence>
<keyword evidence="1" id="KW-0479">Metal-binding</keyword>
<feature type="domain" description="CCHC-type" evidence="3">
    <location>
        <begin position="262"/>
        <end position="277"/>
    </location>
</feature>
<name>A0A9W7HY87_HIBTR</name>
<dbReference type="SUPFAM" id="SSF57756">
    <property type="entry name" value="Retrovirus zinc finger-like domains"/>
    <property type="match status" value="1"/>
</dbReference>
<dbReference type="InterPro" id="IPR036875">
    <property type="entry name" value="Znf_CCHC_sf"/>
</dbReference>
<dbReference type="OrthoDB" id="1682119at2759"/>
<comment type="caution">
    <text evidence="4">The sequence shown here is derived from an EMBL/GenBank/DDBJ whole genome shotgun (WGS) entry which is preliminary data.</text>
</comment>
<dbReference type="GO" id="GO:0008270">
    <property type="term" value="F:zinc ion binding"/>
    <property type="evidence" value="ECO:0007669"/>
    <property type="project" value="UniProtKB-KW"/>
</dbReference>
<evidence type="ECO:0000256" key="1">
    <source>
        <dbReference type="PROSITE-ProRule" id="PRU00047"/>
    </source>
</evidence>
<keyword evidence="1" id="KW-0862">Zinc</keyword>
<dbReference type="Proteomes" id="UP001165190">
    <property type="component" value="Unassembled WGS sequence"/>
</dbReference>
<keyword evidence="1" id="KW-0863">Zinc-finger</keyword>
<feature type="compositionally biased region" description="Polar residues" evidence="2">
    <location>
        <begin position="202"/>
        <end position="212"/>
    </location>
</feature>
<dbReference type="PANTHER" id="PTHR34222:SF95">
    <property type="entry name" value="RRNA 2'-O-METHYLTRANSFERASE FIBRILLARIN-LIKE ISOFORM X1"/>
    <property type="match status" value="1"/>
</dbReference>
<sequence>MADKKVDFMSDIVPITSKITDHKLNGFNFLDWNHTIELYLLSLSMDRHLTDDPPTDDSRLPWMREDARLYIQIHNSIDSEVVGLVNHCKTVKQLMSYLQFLYSGKGNFSRIYDVCQHFYRADKEDRTLTSYFMDFKKTYEELNMLLPFSADIEVQRSQREQMAVMSFLAGLPPEFETTKSQILSGSEISSLDDVFRRVLRTENSLPTPSPQHGSVLLSRALPSNSGKQHFKSSGPGRSMGSESTKSDPQFGVRGPDHSAVICHYCHKPGHTKRDCRKLQFKKTSSANVASSVDTSSSAVTISADEYAKLLHLQDTVKHPSGLVSALVESGKSNTCLVSTSSKWVIDSGATDHMTGSFEEEDYW</sequence>
<dbReference type="EMBL" id="BSYR01000020">
    <property type="protein sequence ID" value="GMI85226.1"/>
    <property type="molecule type" value="Genomic_DNA"/>
</dbReference>
<proteinExistence type="predicted"/>
<evidence type="ECO:0000313" key="4">
    <source>
        <dbReference type="EMBL" id="GMI85226.1"/>
    </source>
</evidence>
<protein>
    <recommendedName>
        <fullName evidence="3">CCHC-type domain-containing protein</fullName>
    </recommendedName>
</protein>
<evidence type="ECO:0000313" key="5">
    <source>
        <dbReference type="Proteomes" id="UP001165190"/>
    </source>
</evidence>
<dbReference type="PROSITE" id="PS50158">
    <property type="entry name" value="ZF_CCHC"/>
    <property type="match status" value="1"/>
</dbReference>
<gene>
    <name evidence="4" type="ORF">HRI_002191900</name>
</gene>
<dbReference type="PANTHER" id="PTHR34222">
    <property type="entry name" value="GAG_PRE-INTEGRS DOMAIN-CONTAINING PROTEIN"/>
    <property type="match status" value="1"/>
</dbReference>
<dbReference type="AlphaFoldDB" id="A0A9W7HY87"/>
<accession>A0A9W7HY87</accession>
<keyword evidence="5" id="KW-1185">Reference proteome</keyword>
<dbReference type="InterPro" id="IPR001878">
    <property type="entry name" value="Znf_CCHC"/>
</dbReference>
<organism evidence="4 5">
    <name type="scientific">Hibiscus trionum</name>
    <name type="common">Flower of an hour</name>
    <dbReference type="NCBI Taxonomy" id="183268"/>
    <lineage>
        <taxon>Eukaryota</taxon>
        <taxon>Viridiplantae</taxon>
        <taxon>Streptophyta</taxon>
        <taxon>Embryophyta</taxon>
        <taxon>Tracheophyta</taxon>
        <taxon>Spermatophyta</taxon>
        <taxon>Magnoliopsida</taxon>
        <taxon>eudicotyledons</taxon>
        <taxon>Gunneridae</taxon>
        <taxon>Pentapetalae</taxon>
        <taxon>rosids</taxon>
        <taxon>malvids</taxon>
        <taxon>Malvales</taxon>
        <taxon>Malvaceae</taxon>
        <taxon>Malvoideae</taxon>
        <taxon>Hibiscus</taxon>
    </lineage>
</organism>
<dbReference type="Gene3D" id="4.10.60.10">
    <property type="entry name" value="Zinc finger, CCHC-type"/>
    <property type="match status" value="1"/>
</dbReference>
<evidence type="ECO:0000256" key="2">
    <source>
        <dbReference type="SAM" id="MobiDB-lite"/>
    </source>
</evidence>
<dbReference type="Pfam" id="PF14223">
    <property type="entry name" value="Retrotran_gag_2"/>
    <property type="match status" value="1"/>
</dbReference>
<dbReference type="GO" id="GO:0003676">
    <property type="term" value="F:nucleic acid binding"/>
    <property type="evidence" value="ECO:0007669"/>
    <property type="project" value="InterPro"/>
</dbReference>
<feature type="region of interest" description="Disordered" evidence="2">
    <location>
        <begin position="202"/>
        <end position="252"/>
    </location>
</feature>
<reference evidence="4" key="1">
    <citation type="submission" date="2023-05" db="EMBL/GenBank/DDBJ databases">
        <title>Genome and transcriptome analyses reveal genes involved in the formation of fine ridges on petal epidermal cells in Hibiscus trionum.</title>
        <authorList>
            <person name="Koshimizu S."/>
            <person name="Masuda S."/>
            <person name="Ishii T."/>
            <person name="Shirasu K."/>
            <person name="Hoshino A."/>
            <person name="Arita M."/>
        </authorList>
    </citation>
    <scope>NUCLEOTIDE SEQUENCE</scope>
    <source>
        <strain evidence="4">Hamamatsu line</strain>
    </source>
</reference>